<feature type="domain" description="SH3" evidence="4">
    <location>
        <begin position="214"/>
        <end position="273"/>
    </location>
</feature>
<evidence type="ECO:0000313" key="5">
    <source>
        <dbReference type="EMBL" id="GCB69439.1"/>
    </source>
</evidence>
<dbReference type="PROSITE" id="PS50002">
    <property type="entry name" value="SH3"/>
    <property type="match status" value="1"/>
</dbReference>
<feature type="region of interest" description="Disordered" evidence="3">
    <location>
        <begin position="1"/>
        <end position="29"/>
    </location>
</feature>
<organism evidence="5 6">
    <name type="scientific">Scyliorhinus torazame</name>
    <name type="common">Cloudy catshark</name>
    <name type="synonym">Catulus torazame</name>
    <dbReference type="NCBI Taxonomy" id="75743"/>
    <lineage>
        <taxon>Eukaryota</taxon>
        <taxon>Metazoa</taxon>
        <taxon>Chordata</taxon>
        <taxon>Craniata</taxon>
        <taxon>Vertebrata</taxon>
        <taxon>Chondrichthyes</taxon>
        <taxon>Elasmobranchii</taxon>
        <taxon>Galeomorphii</taxon>
        <taxon>Galeoidea</taxon>
        <taxon>Carcharhiniformes</taxon>
        <taxon>Scyliorhinidae</taxon>
        <taxon>Scyliorhinus</taxon>
    </lineage>
</organism>
<dbReference type="SUPFAM" id="SSF50044">
    <property type="entry name" value="SH3-domain"/>
    <property type="match status" value="1"/>
</dbReference>
<dbReference type="Pfam" id="PF00018">
    <property type="entry name" value="SH3_1"/>
    <property type="match status" value="1"/>
</dbReference>
<dbReference type="SMART" id="SM00666">
    <property type="entry name" value="PB1"/>
    <property type="match status" value="1"/>
</dbReference>
<dbReference type="PRINTS" id="PR00452">
    <property type="entry name" value="SH3DOMAIN"/>
</dbReference>
<feature type="compositionally biased region" description="Polar residues" evidence="3">
    <location>
        <begin position="1"/>
        <end position="17"/>
    </location>
</feature>
<dbReference type="Proteomes" id="UP000288216">
    <property type="component" value="Unassembled WGS sequence"/>
</dbReference>
<dbReference type="GO" id="GO:0016176">
    <property type="term" value="F:superoxide-generating NADPH oxidase activator activity"/>
    <property type="evidence" value="ECO:0007669"/>
    <property type="project" value="TreeGrafter"/>
</dbReference>
<keyword evidence="1 2" id="KW-0728">SH3 domain</keyword>
<dbReference type="InterPro" id="IPR000270">
    <property type="entry name" value="PB1_dom"/>
</dbReference>
<dbReference type="OrthoDB" id="9450131at2759"/>
<dbReference type="EMBL" id="BFAA01003198">
    <property type="protein sequence ID" value="GCB69439.1"/>
    <property type="molecule type" value="Genomic_DNA"/>
</dbReference>
<accession>A0A401P8G2</accession>
<evidence type="ECO:0000313" key="6">
    <source>
        <dbReference type="Proteomes" id="UP000288216"/>
    </source>
</evidence>
<dbReference type="GO" id="GO:0042554">
    <property type="term" value="P:superoxide anion generation"/>
    <property type="evidence" value="ECO:0007669"/>
    <property type="project" value="TreeGrafter"/>
</dbReference>
<dbReference type="InterPro" id="IPR051864">
    <property type="entry name" value="NCF2_NOXA1"/>
</dbReference>
<dbReference type="OMA" id="YEASEPG"/>
<evidence type="ECO:0000256" key="3">
    <source>
        <dbReference type="SAM" id="MobiDB-lite"/>
    </source>
</evidence>
<feature type="compositionally biased region" description="Pro residues" evidence="3">
    <location>
        <begin position="90"/>
        <end position="99"/>
    </location>
</feature>
<dbReference type="STRING" id="75743.A0A401P8G2"/>
<protein>
    <recommendedName>
        <fullName evidence="4">SH3 domain-containing protein</fullName>
    </recommendedName>
</protein>
<dbReference type="PANTHER" id="PTHR15175">
    <property type="entry name" value="NEUTROPHIL CYTOSOLIC FACTOR 2, NEUTROPHIL NADPH OXIDASE FACTOR 2"/>
    <property type="match status" value="1"/>
</dbReference>
<dbReference type="InterPro" id="IPR036028">
    <property type="entry name" value="SH3-like_dom_sf"/>
</dbReference>
<gene>
    <name evidence="5" type="ORF">scyTo_0008384</name>
</gene>
<dbReference type="PRINTS" id="PR00499">
    <property type="entry name" value="P67PHOX"/>
</dbReference>
<evidence type="ECO:0000256" key="2">
    <source>
        <dbReference type="PROSITE-ProRule" id="PRU00192"/>
    </source>
</evidence>
<dbReference type="SMART" id="SM00326">
    <property type="entry name" value="SH3"/>
    <property type="match status" value="1"/>
</dbReference>
<dbReference type="Gene3D" id="2.30.30.40">
    <property type="entry name" value="SH3 Domains"/>
    <property type="match status" value="1"/>
</dbReference>
<sequence>MPSFSSDGDVQGTSSLILKSGMPFKNTGVGKRNIRMKKKKKGSITANFFGTKYQIVSTCICPVAKKAPTGLVPYNYLEPLKPEKGERSPPPDIPAPPTTTAPEKPAGVKDENSLINTSQRPIESSKTILSKDHLVPVPSIVKVHFKYTVAIRVKPGLSHNELLAVISKKLHLPDKRLELSYKSRESGELTPITNETKMKNMWAEVGNQRLTIWCKFPEVVALFDYEVSVPADLGFHEGDIIHVLAQVNNNWLEGQCKGNTGIFPATFVKELSMVEIMNSGM</sequence>
<reference evidence="5 6" key="1">
    <citation type="journal article" date="2018" name="Nat. Ecol. Evol.">
        <title>Shark genomes provide insights into elasmobranch evolution and the origin of vertebrates.</title>
        <authorList>
            <person name="Hara Y"/>
            <person name="Yamaguchi K"/>
            <person name="Onimaru K"/>
            <person name="Kadota M"/>
            <person name="Koyanagi M"/>
            <person name="Keeley SD"/>
            <person name="Tatsumi K"/>
            <person name="Tanaka K"/>
            <person name="Motone F"/>
            <person name="Kageyama Y"/>
            <person name="Nozu R"/>
            <person name="Adachi N"/>
            <person name="Nishimura O"/>
            <person name="Nakagawa R"/>
            <person name="Tanegashima C"/>
            <person name="Kiyatake I"/>
            <person name="Matsumoto R"/>
            <person name="Murakumo K"/>
            <person name="Nishida K"/>
            <person name="Terakita A"/>
            <person name="Kuratani S"/>
            <person name="Sato K"/>
            <person name="Hyodo S Kuraku.S."/>
        </authorList>
    </citation>
    <scope>NUCLEOTIDE SEQUENCE [LARGE SCALE GENOMIC DNA]</scope>
</reference>
<name>A0A401P8G2_SCYTO</name>
<dbReference type="Pfam" id="PF00564">
    <property type="entry name" value="PB1"/>
    <property type="match status" value="1"/>
</dbReference>
<dbReference type="SUPFAM" id="SSF54277">
    <property type="entry name" value="CAD &amp; PB1 domains"/>
    <property type="match status" value="1"/>
</dbReference>
<comment type="caution">
    <text evidence="5">The sequence shown here is derived from an EMBL/GenBank/DDBJ whole genome shotgun (WGS) entry which is preliminary data.</text>
</comment>
<keyword evidence="6" id="KW-1185">Reference proteome</keyword>
<dbReference type="InterPro" id="IPR001452">
    <property type="entry name" value="SH3_domain"/>
</dbReference>
<evidence type="ECO:0000256" key="1">
    <source>
        <dbReference type="ARBA" id="ARBA00022443"/>
    </source>
</evidence>
<dbReference type="AlphaFoldDB" id="A0A401P8G2"/>
<dbReference type="PANTHER" id="PTHR15175:SF3">
    <property type="entry name" value="NEUTROPHIL CYTOSOL FACTOR 2"/>
    <property type="match status" value="1"/>
</dbReference>
<feature type="region of interest" description="Disordered" evidence="3">
    <location>
        <begin position="81"/>
        <end position="110"/>
    </location>
</feature>
<evidence type="ECO:0000259" key="4">
    <source>
        <dbReference type="PROSITE" id="PS50002"/>
    </source>
</evidence>
<proteinExistence type="predicted"/>
<dbReference type="Gene3D" id="3.10.20.90">
    <property type="entry name" value="Phosphatidylinositol 3-kinase Catalytic Subunit, Chain A, domain 1"/>
    <property type="match status" value="1"/>
</dbReference>